<organism evidence="1 2">
    <name type="scientific">Hyaloscypha hepaticicola</name>
    <dbReference type="NCBI Taxonomy" id="2082293"/>
    <lineage>
        <taxon>Eukaryota</taxon>
        <taxon>Fungi</taxon>
        <taxon>Dikarya</taxon>
        <taxon>Ascomycota</taxon>
        <taxon>Pezizomycotina</taxon>
        <taxon>Leotiomycetes</taxon>
        <taxon>Helotiales</taxon>
        <taxon>Hyaloscyphaceae</taxon>
        <taxon>Hyaloscypha</taxon>
    </lineage>
</organism>
<evidence type="ECO:0000313" key="1">
    <source>
        <dbReference type="EMBL" id="PMD12589.1"/>
    </source>
</evidence>
<name>A0A2J6PF27_9HELO</name>
<protein>
    <submittedName>
        <fullName evidence="1">Uncharacterized protein</fullName>
    </submittedName>
</protein>
<keyword evidence="2" id="KW-1185">Reference proteome</keyword>
<gene>
    <name evidence="1" type="ORF">NA56DRAFT_756483</name>
</gene>
<accession>A0A2J6PF27</accession>
<dbReference type="EMBL" id="KZ613547">
    <property type="protein sequence ID" value="PMD12589.1"/>
    <property type="molecule type" value="Genomic_DNA"/>
</dbReference>
<reference evidence="1 2" key="1">
    <citation type="submission" date="2016-05" db="EMBL/GenBank/DDBJ databases">
        <title>A degradative enzymes factory behind the ericoid mycorrhizal symbiosis.</title>
        <authorList>
            <consortium name="DOE Joint Genome Institute"/>
            <person name="Martino E."/>
            <person name="Morin E."/>
            <person name="Grelet G."/>
            <person name="Kuo A."/>
            <person name="Kohler A."/>
            <person name="Daghino S."/>
            <person name="Barry K."/>
            <person name="Choi C."/>
            <person name="Cichocki N."/>
            <person name="Clum A."/>
            <person name="Copeland A."/>
            <person name="Hainaut M."/>
            <person name="Haridas S."/>
            <person name="Labutti K."/>
            <person name="Lindquist E."/>
            <person name="Lipzen A."/>
            <person name="Khouja H.-R."/>
            <person name="Murat C."/>
            <person name="Ohm R."/>
            <person name="Olson A."/>
            <person name="Spatafora J."/>
            <person name="Veneault-Fourrey C."/>
            <person name="Henrissat B."/>
            <person name="Grigoriev I."/>
            <person name="Martin F."/>
            <person name="Perotto S."/>
        </authorList>
    </citation>
    <scope>NUCLEOTIDE SEQUENCE [LARGE SCALE GENOMIC DNA]</scope>
    <source>
        <strain evidence="1 2">UAMH 7357</strain>
    </source>
</reference>
<dbReference type="Proteomes" id="UP000235672">
    <property type="component" value="Unassembled WGS sequence"/>
</dbReference>
<evidence type="ECO:0000313" key="2">
    <source>
        <dbReference type="Proteomes" id="UP000235672"/>
    </source>
</evidence>
<sequence>MLREVDLTSQLGLHLAMDPFRGTLLIAIDCLLYVTSNEPNFEKATGGGLLKGLNRYQARIESPIHTRTRSPKAMKGICPRCDKGLTDMIETICVKHRKGHELILVIEATKWRKWSPNKWGGAGSRLARRVSSAYVPSKLSDVLFYHFSREILDSRGSRKADQAFESGALHFSLENIHAESIRVVQDAYVEITATYK</sequence>
<dbReference type="AlphaFoldDB" id="A0A2J6PF27"/>
<proteinExistence type="predicted"/>